<evidence type="ECO:0000256" key="1">
    <source>
        <dbReference type="ARBA" id="ARBA00000428"/>
    </source>
</evidence>
<evidence type="ECO:0000256" key="11">
    <source>
        <dbReference type="HAMAP-Rule" id="MF_03154"/>
    </source>
</evidence>
<evidence type="ECO:0000256" key="10">
    <source>
        <dbReference type="ARBA" id="ARBA00023242"/>
    </source>
</evidence>
<evidence type="ECO:0000313" key="13">
    <source>
        <dbReference type="Proteomes" id="UP000094336"/>
    </source>
</evidence>
<evidence type="ECO:0000256" key="7">
    <source>
        <dbReference type="ARBA" id="ARBA00023002"/>
    </source>
</evidence>
<dbReference type="SUPFAM" id="SSF51182">
    <property type="entry name" value="RmlC-like cupins"/>
    <property type="match status" value="1"/>
</dbReference>
<accession>A0A1E3QIJ9</accession>
<comment type="function">
    <text evidence="11">Catalyzes 2 different reactions between oxygen and the acireductone 1,2-dihydroxy-3-keto-5-methylthiopentene (DHK-MTPene) depending upon the metal bound in the active site. Fe-containing acireductone dioxygenase (Fe-ARD) produces formate and 2-keto-4-methylthiobutyrate (KMTB), the alpha-ketoacid precursor of methionine in the methionine recycle pathway. Ni-containing acireductone dioxygenase (Ni-ARD) produces methylthiopropionate, carbon monoxide and formate, and does not lie on the methionine recycle pathway.</text>
</comment>
<proteinExistence type="inferred from homology"/>
<keyword evidence="6 11" id="KW-0223">Dioxygenase</keyword>
<dbReference type="HAMAP" id="MF_03154">
    <property type="entry name" value="Salvage_MtnD_euk"/>
    <property type="match status" value="1"/>
</dbReference>
<dbReference type="UniPathway" id="UPA00904">
    <property type="reaction ID" value="UER00878"/>
</dbReference>
<feature type="binding site" evidence="11">
    <location>
        <position position="131"/>
    </location>
    <ligand>
        <name>Fe(2+)</name>
        <dbReference type="ChEBI" id="CHEBI:29033"/>
        <note>for iron-dependent acireductone dioxygenase activity</note>
    </ligand>
</feature>
<dbReference type="GO" id="GO:0005506">
    <property type="term" value="F:iron ion binding"/>
    <property type="evidence" value="ECO:0007669"/>
    <property type="project" value="UniProtKB-UniRule"/>
</dbReference>
<dbReference type="InterPro" id="IPR014710">
    <property type="entry name" value="RmlC-like_jellyroll"/>
</dbReference>
<evidence type="ECO:0000256" key="8">
    <source>
        <dbReference type="ARBA" id="ARBA00023004"/>
    </source>
</evidence>
<sequence length="177" mass="20764">MVEVYYHDNNDEVDFREAHHSGETVSLEELASTGVLYYHFDTEEEVDRLAVERSYKNRDTIRLNRATFGDSEEALVEKLNGFYKEHLHEDEEIRYILGGSGFFDVRNKADKWIRCKLAKGDLLILPSGIYHRFTLDAENDIHALRLFKDEPKWIALTRSEELATNEYRKEYLQSIGV</sequence>
<comment type="catalytic activity">
    <reaction evidence="1 11">
        <text>1,2-dihydroxy-5-(methylsulfanyl)pent-1-en-3-one + O2 = 4-methylsulfanyl-2-oxobutanoate + formate + 2 H(+)</text>
        <dbReference type="Rhea" id="RHEA:24504"/>
        <dbReference type="ChEBI" id="CHEBI:15378"/>
        <dbReference type="ChEBI" id="CHEBI:15379"/>
        <dbReference type="ChEBI" id="CHEBI:15740"/>
        <dbReference type="ChEBI" id="CHEBI:16723"/>
        <dbReference type="ChEBI" id="CHEBI:49252"/>
        <dbReference type="EC" id="1.13.11.54"/>
    </reaction>
</comment>
<dbReference type="GeneID" id="30148771"/>
<comment type="subcellular location">
    <subcellularLocation>
        <location evidence="11">Cytoplasm</location>
    </subcellularLocation>
    <subcellularLocation>
        <location evidence="11">Nucleus</location>
    </subcellularLocation>
</comment>
<keyword evidence="4 11" id="KW-0028">Amino-acid biosynthesis</keyword>
<dbReference type="GO" id="GO:0005737">
    <property type="term" value="C:cytoplasm"/>
    <property type="evidence" value="ECO:0007669"/>
    <property type="project" value="UniProtKB-SubCell"/>
</dbReference>
<evidence type="ECO:0000256" key="3">
    <source>
        <dbReference type="ARBA" id="ARBA00022596"/>
    </source>
</evidence>
<feature type="binding site" evidence="11">
    <location>
        <position position="92"/>
    </location>
    <ligand>
        <name>Ni(2+)</name>
        <dbReference type="ChEBI" id="CHEBI:49786"/>
        <note>for nickel-dependent acireductone dioxygenase activity</note>
    </ligand>
</feature>
<evidence type="ECO:0000256" key="5">
    <source>
        <dbReference type="ARBA" id="ARBA00022723"/>
    </source>
</evidence>
<keyword evidence="3 11" id="KW-0533">Nickel</keyword>
<dbReference type="GO" id="GO:0016151">
    <property type="term" value="F:nickel cation binding"/>
    <property type="evidence" value="ECO:0007669"/>
    <property type="project" value="UniProtKB-UniRule"/>
</dbReference>
<dbReference type="GO" id="GO:0010308">
    <property type="term" value="F:acireductone dioxygenase (Ni2+-requiring) activity"/>
    <property type="evidence" value="ECO:0007669"/>
    <property type="project" value="UniProtKB-UniRule"/>
</dbReference>
<dbReference type="CDD" id="cd02232">
    <property type="entry name" value="cupin_ARD"/>
    <property type="match status" value="1"/>
</dbReference>
<dbReference type="RefSeq" id="XP_018982854.1">
    <property type="nucleotide sequence ID" value="XM_019130918.1"/>
</dbReference>
<keyword evidence="13" id="KW-1185">Reference proteome</keyword>
<feature type="binding site" evidence="11">
    <location>
        <position position="86"/>
    </location>
    <ligand>
        <name>Fe(2+)</name>
        <dbReference type="ChEBI" id="CHEBI:29033"/>
        <note>for iron-dependent acireductone dioxygenase activity</note>
    </ligand>
</feature>
<feature type="binding site" evidence="11">
    <location>
        <position position="88"/>
    </location>
    <ligand>
        <name>Fe(2+)</name>
        <dbReference type="ChEBI" id="CHEBI:29033"/>
        <note>for iron-dependent acireductone dioxygenase activity</note>
    </ligand>
</feature>
<dbReference type="PANTHER" id="PTHR23418:SF0">
    <property type="entry name" value="ACIREDUCTONE DIOXYGENASE"/>
    <property type="match status" value="1"/>
</dbReference>
<keyword evidence="2 11" id="KW-0963">Cytoplasm</keyword>
<dbReference type="OrthoDB" id="1867259at2759"/>
<gene>
    <name evidence="11" type="primary">ADI1</name>
    <name evidence="12" type="ORF">BABINDRAFT_172838</name>
</gene>
<evidence type="ECO:0000256" key="9">
    <source>
        <dbReference type="ARBA" id="ARBA00023167"/>
    </source>
</evidence>
<evidence type="ECO:0000256" key="6">
    <source>
        <dbReference type="ARBA" id="ARBA00022964"/>
    </source>
</evidence>
<keyword evidence="5 11" id="KW-0479">Metal-binding</keyword>
<comment type="cofactor">
    <cofactor evidence="11">
        <name>Fe(2+)</name>
        <dbReference type="ChEBI" id="CHEBI:29033"/>
    </cofactor>
    <cofactor evidence="11">
        <name>Ni(2+)</name>
        <dbReference type="ChEBI" id="CHEBI:49786"/>
    </cofactor>
    <text evidence="11">Binds either 1 Fe or Ni cation per monomer. Iron-binding promotes an acireductone dioxygenase reaction producing 2-keto-4-methylthiobutyrate, while nickel-binding promotes an acireductone dioxygenase reaction producing 3-(methylsulfanyl)propanoate.</text>
</comment>
<protein>
    <recommendedName>
        <fullName evidence="11">Acireductone dioxygenase</fullName>
    </recommendedName>
    <alternativeName>
        <fullName evidence="11">Acireductone dioxygenase (Fe(2+)-requiring)</fullName>
        <shortName evidence="11">ARD'</shortName>
        <shortName evidence="11">Fe-ARD</shortName>
        <ecNumber evidence="11">1.13.11.54</ecNumber>
    </alternativeName>
    <alternativeName>
        <fullName evidence="11">Acireductone dioxygenase (Ni(2+)-requiring)</fullName>
        <shortName evidence="11">ARD</shortName>
        <shortName evidence="11">Ni-ARD</shortName>
        <ecNumber evidence="11">1.13.11.53</ecNumber>
    </alternativeName>
</protein>
<feature type="binding site" evidence="11">
    <location>
        <position position="88"/>
    </location>
    <ligand>
        <name>Ni(2+)</name>
        <dbReference type="ChEBI" id="CHEBI:49786"/>
        <note>for nickel-dependent acireductone dioxygenase activity</note>
    </ligand>
</feature>
<comment type="catalytic activity">
    <reaction evidence="11">
        <text>1,2-dihydroxy-5-(methylsulfanyl)pent-1-en-3-one + O2 = 3-(methylsulfanyl)propanoate + CO + formate + 2 H(+)</text>
        <dbReference type="Rhea" id="RHEA:14161"/>
        <dbReference type="ChEBI" id="CHEBI:15378"/>
        <dbReference type="ChEBI" id="CHEBI:15379"/>
        <dbReference type="ChEBI" id="CHEBI:15740"/>
        <dbReference type="ChEBI" id="CHEBI:17245"/>
        <dbReference type="ChEBI" id="CHEBI:49016"/>
        <dbReference type="ChEBI" id="CHEBI:49252"/>
        <dbReference type="EC" id="1.13.11.53"/>
    </reaction>
</comment>
<dbReference type="GO" id="GO:0019509">
    <property type="term" value="P:L-methionine salvage from methylthioadenosine"/>
    <property type="evidence" value="ECO:0007669"/>
    <property type="project" value="UniProtKB-UniRule"/>
</dbReference>
<keyword evidence="7 11" id="KW-0560">Oxidoreductase</keyword>
<dbReference type="Pfam" id="PF03079">
    <property type="entry name" value="ARD"/>
    <property type="match status" value="1"/>
</dbReference>
<dbReference type="Gene3D" id="2.60.120.10">
    <property type="entry name" value="Jelly Rolls"/>
    <property type="match status" value="1"/>
</dbReference>
<feature type="binding site" evidence="11">
    <location>
        <position position="92"/>
    </location>
    <ligand>
        <name>Fe(2+)</name>
        <dbReference type="ChEBI" id="CHEBI:29033"/>
        <note>for iron-dependent acireductone dioxygenase activity</note>
    </ligand>
</feature>
<feature type="binding site" evidence="11">
    <location>
        <position position="131"/>
    </location>
    <ligand>
        <name>Ni(2+)</name>
        <dbReference type="ChEBI" id="CHEBI:49786"/>
        <note>for nickel-dependent acireductone dioxygenase activity</note>
    </ligand>
</feature>
<dbReference type="EC" id="1.13.11.54" evidence="11"/>
<evidence type="ECO:0000313" key="12">
    <source>
        <dbReference type="EMBL" id="ODQ77526.1"/>
    </source>
</evidence>
<dbReference type="FunFam" id="2.60.120.10:FF:000099">
    <property type="entry name" value="1,2-dihydroxy-3-keto-5-methylthiopentene dioxygenase"/>
    <property type="match status" value="1"/>
</dbReference>
<dbReference type="GO" id="GO:0005634">
    <property type="term" value="C:nucleus"/>
    <property type="evidence" value="ECO:0007669"/>
    <property type="project" value="UniProtKB-SubCell"/>
</dbReference>
<dbReference type="InterPro" id="IPR027496">
    <property type="entry name" value="ARD_euk"/>
</dbReference>
<comment type="similarity">
    <text evidence="11">Belongs to the acireductone dioxygenase (ARD) family.</text>
</comment>
<keyword evidence="9 11" id="KW-0486">Methionine biosynthesis</keyword>
<feature type="binding site" evidence="11">
    <location>
        <position position="86"/>
    </location>
    <ligand>
        <name>Ni(2+)</name>
        <dbReference type="ChEBI" id="CHEBI:49786"/>
        <note>for nickel-dependent acireductone dioxygenase activity</note>
    </ligand>
</feature>
<evidence type="ECO:0000256" key="4">
    <source>
        <dbReference type="ARBA" id="ARBA00022605"/>
    </source>
</evidence>
<keyword evidence="10 11" id="KW-0539">Nucleus</keyword>
<dbReference type="InterPro" id="IPR004313">
    <property type="entry name" value="ARD"/>
</dbReference>
<organism evidence="12 13">
    <name type="scientific">Babjeviella inositovora NRRL Y-12698</name>
    <dbReference type="NCBI Taxonomy" id="984486"/>
    <lineage>
        <taxon>Eukaryota</taxon>
        <taxon>Fungi</taxon>
        <taxon>Dikarya</taxon>
        <taxon>Ascomycota</taxon>
        <taxon>Saccharomycotina</taxon>
        <taxon>Pichiomycetes</taxon>
        <taxon>Serinales incertae sedis</taxon>
        <taxon>Babjeviella</taxon>
    </lineage>
</organism>
<dbReference type="InterPro" id="IPR011051">
    <property type="entry name" value="RmlC_Cupin_sf"/>
</dbReference>
<comment type="pathway">
    <text evidence="11">Amino-acid biosynthesis; L-methionine biosynthesis via salvage pathway; L-methionine from S-methyl-5-thio-alpha-D-ribose 1-phosphate: step 5/6.</text>
</comment>
<evidence type="ECO:0000256" key="2">
    <source>
        <dbReference type="ARBA" id="ARBA00022490"/>
    </source>
</evidence>
<name>A0A1E3QIJ9_9ASCO</name>
<reference evidence="13" key="1">
    <citation type="submission" date="2016-05" db="EMBL/GenBank/DDBJ databases">
        <title>Comparative genomics of biotechnologically important yeasts.</title>
        <authorList>
            <consortium name="DOE Joint Genome Institute"/>
            <person name="Riley R."/>
            <person name="Haridas S."/>
            <person name="Wolfe K.H."/>
            <person name="Lopes M.R."/>
            <person name="Hittinger C.T."/>
            <person name="Goker M."/>
            <person name="Salamov A."/>
            <person name="Wisecaver J."/>
            <person name="Long T.M."/>
            <person name="Aerts A.L."/>
            <person name="Barry K."/>
            <person name="Choi C."/>
            <person name="Clum A."/>
            <person name="Coughlan A.Y."/>
            <person name="Deshpande S."/>
            <person name="Douglass A.P."/>
            <person name="Hanson S.J."/>
            <person name="Klenk H.-P."/>
            <person name="Labutti K."/>
            <person name="Lapidus A."/>
            <person name="Lindquist E."/>
            <person name="Lipzen A."/>
            <person name="Meier-Kolthoff J.P."/>
            <person name="Ohm R.A."/>
            <person name="Otillar R.P."/>
            <person name="Pangilinan J."/>
            <person name="Peng Y."/>
            <person name="Rokas A."/>
            <person name="Rosa C.A."/>
            <person name="Scheuner C."/>
            <person name="Sibirny A.A."/>
            <person name="Slot J.C."/>
            <person name="Stielow J.B."/>
            <person name="Sun H."/>
            <person name="Kurtzman C.P."/>
            <person name="Blackwell M."/>
            <person name="Grigoriev I.V."/>
            <person name="Jeffries T.W."/>
        </authorList>
    </citation>
    <scope>NUCLEOTIDE SEQUENCE [LARGE SCALE GENOMIC DNA]</scope>
    <source>
        <strain evidence="13">NRRL Y-12698</strain>
    </source>
</reference>
<keyword evidence="8 11" id="KW-0408">Iron</keyword>
<dbReference type="STRING" id="984486.A0A1E3QIJ9"/>
<dbReference type="EMBL" id="KV454440">
    <property type="protein sequence ID" value="ODQ77526.1"/>
    <property type="molecule type" value="Genomic_DNA"/>
</dbReference>
<dbReference type="Proteomes" id="UP000094336">
    <property type="component" value="Unassembled WGS sequence"/>
</dbReference>
<dbReference type="AlphaFoldDB" id="A0A1E3QIJ9"/>
<dbReference type="PANTHER" id="PTHR23418">
    <property type="entry name" value="ACIREDUCTONE DIOXYGENASE"/>
    <property type="match status" value="1"/>
</dbReference>
<dbReference type="EC" id="1.13.11.53" evidence="11"/>
<dbReference type="GO" id="GO:0010309">
    <property type="term" value="F:acireductone dioxygenase [iron(II)-requiring] activity"/>
    <property type="evidence" value="ECO:0007669"/>
    <property type="project" value="UniProtKB-UniRule"/>
</dbReference>